<dbReference type="InterPro" id="IPR029787">
    <property type="entry name" value="Nucleotide_cyclase"/>
</dbReference>
<dbReference type="Pfam" id="PF00990">
    <property type="entry name" value="GGDEF"/>
    <property type="match status" value="1"/>
</dbReference>
<proteinExistence type="predicted"/>
<dbReference type="InterPro" id="IPR052163">
    <property type="entry name" value="DGC-Regulatory_Protein"/>
</dbReference>
<dbReference type="InterPro" id="IPR000160">
    <property type="entry name" value="GGDEF_dom"/>
</dbReference>
<dbReference type="AlphaFoldDB" id="A0A2S5KV01"/>
<comment type="caution">
    <text evidence="2">The sequence shown here is derived from an EMBL/GenBank/DDBJ whole genome shotgun (WGS) entry which is preliminary data.</text>
</comment>
<dbReference type="NCBIfam" id="TIGR00254">
    <property type="entry name" value="GGDEF"/>
    <property type="match status" value="1"/>
</dbReference>
<dbReference type="PANTHER" id="PTHR46663">
    <property type="entry name" value="DIGUANYLATE CYCLASE DGCT-RELATED"/>
    <property type="match status" value="1"/>
</dbReference>
<dbReference type="SUPFAM" id="SSF55781">
    <property type="entry name" value="GAF domain-like"/>
    <property type="match status" value="1"/>
</dbReference>
<evidence type="ECO:0000259" key="1">
    <source>
        <dbReference type="PROSITE" id="PS50887"/>
    </source>
</evidence>
<dbReference type="SUPFAM" id="SSF55073">
    <property type="entry name" value="Nucleotide cyclase"/>
    <property type="match status" value="1"/>
</dbReference>
<organism evidence="2 3">
    <name type="scientific">Proteobacteria bacterium 228</name>
    <dbReference type="NCBI Taxonomy" id="2083153"/>
    <lineage>
        <taxon>Bacteria</taxon>
        <taxon>Pseudomonadati</taxon>
        <taxon>Pseudomonadota</taxon>
    </lineage>
</organism>
<feature type="domain" description="GGDEF" evidence="1">
    <location>
        <begin position="209"/>
        <end position="338"/>
    </location>
</feature>
<accession>A0A2S5KV01</accession>
<dbReference type="InterPro" id="IPR043128">
    <property type="entry name" value="Rev_trsase/Diguanyl_cyclase"/>
</dbReference>
<dbReference type="Gene3D" id="3.30.450.40">
    <property type="match status" value="1"/>
</dbReference>
<dbReference type="SMART" id="SM00267">
    <property type="entry name" value="GGDEF"/>
    <property type="match status" value="1"/>
</dbReference>
<dbReference type="OrthoDB" id="9812260at2"/>
<dbReference type="SMART" id="SM00065">
    <property type="entry name" value="GAF"/>
    <property type="match status" value="1"/>
</dbReference>
<dbReference type="InterPro" id="IPR003018">
    <property type="entry name" value="GAF"/>
</dbReference>
<reference evidence="2 3" key="1">
    <citation type="submission" date="2018-02" db="EMBL/GenBank/DDBJ databases">
        <title>novel marine gammaproteobacteria from coastal saline agro ecosystem.</title>
        <authorList>
            <person name="Krishnan R."/>
            <person name="Ramesh Kumar N."/>
        </authorList>
    </citation>
    <scope>NUCLEOTIDE SEQUENCE [LARGE SCALE GENOMIC DNA]</scope>
    <source>
        <strain evidence="2 3">228</strain>
    </source>
</reference>
<evidence type="ECO:0000313" key="2">
    <source>
        <dbReference type="EMBL" id="PPC78548.1"/>
    </source>
</evidence>
<evidence type="ECO:0000313" key="3">
    <source>
        <dbReference type="Proteomes" id="UP000238196"/>
    </source>
</evidence>
<gene>
    <name evidence="2" type="ORF">C4K68_04580</name>
</gene>
<dbReference type="EMBL" id="PRLP01000014">
    <property type="protein sequence ID" value="PPC78548.1"/>
    <property type="molecule type" value="Genomic_DNA"/>
</dbReference>
<dbReference type="Pfam" id="PF13185">
    <property type="entry name" value="GAF_2"/>
    <property type="match status" value="1"/>
</dbReference>
<dbReference type="Proteomes" id="UP000238196">
    <property type="component" value="Unassembled WGS sequence"/>
</dbReference>
<protein>
    <submittedName>
        <fullName evidence="2">GGDEF domain-containing protein</fullName>
    </submittedName>
</protein>
<dbReference type="CDD" id="cd01949">
    <property type="entry name" value="GGDEF"/>
    <property type="match status" value="1"/>
</dbReference>
<dbReference type="PROSITE" id="PS50887">
    <property type="entry name" value="GGDEF"/>
    <property type="match status" value="1"/>
</dbReference>
<name>A0A2S5KV01_9PROT</name>
<dbReference type="PANTHER" id="PTHR46663:SF2">
    <property type="entry name" value="GGDEF DOMAIN-CONTAINING PROTEIN"/>
    <property type="match status" value="1"/>
</dbReference>
<sequence length="338" mass="37104">MSLKPDLSLPSRDQLLSIIQIQSDVAKLGLDFYQVMSLVTERSVELLQSDGAVIELQESDEMVYRAAHGIAKGQLGLRLAIKNSLSGLCLTSGQIQYCADSETDPRVDRAACRLTGIRSMMVVPLRYADITVGVLKVISKTTDSFNKVDEAVLEILSDVLAAHMFYAAKYAMSDLYYKATHDEMTGLANRALFFDKFRYHLAQSIAHGRAIGLLIIDLDDLKGINDSYGHRAGDAAICEVARRIGEGVSNADLLARIGGDEFVIILRAEKALLSIDRFIRQLEHLISGDFVFESYPLSLSASIGYAVAPDHGQEIAGLIEVADQAMYSLKRQKKDGKP</sequence>
<dbReference type="InterPro" id="IPR029016">
    <property type="entry name" value="GAF-like_dom_sf"/>
</dbReference>
<dbReference type="Gene3D" id="3.30.70.270">
    <property type="match status" value="1"/>
</dbReference>